<sequence length="91" mass="10430">MKFVLICTRLYFSLTAARESVEIAPSSEIAKKLSRLMLKSIRITMLRRKLAAIKIPVKVSMVNGTEQFLSYYAILLENIKETRVYWTNSAA</sequence>
<organism evidence="2 3">
    <name type="scientific">Giardia duodenalis assemblage B</name>
    <dbReference type="NCBI Taxonomy" id="1394984"/>
    <lineage>
        <taxon>Eukaryota</taxon>
        <taxon>Metamonada</taxon>
        <taxon>Diplomonadida</taxon>
        <taxon>Hexamitidae</taxon>
        <taxon>Giardiinae</taxon>
        <taxon>Giardia</taxon>
    </lineage>
</organism>
<dbReference type="Proteomes" id="UP000070089">
    <property type="component" value="Unassembled WGS sequence"/>
</dbReference>
<dbReference type="AlphaFoldDB" id="A0A132NT34"/>
<name>A0A132NT34_GIAIN</name>
<dbReference type="VEuPathDB" id="GiardiaDB:QR46_2774"/>
<evidence type="ECO:0000313" key="2">
    <source>
        <dbReference type="EMBL" id="KWX13254.1"/>
    </source>
</evidence>
<feature type="signal peptide" evidence="1">
    <location>
        <begin position="1"/>
        <end position="17"/>
    </location>
</feature>
<keyword evidence="2" id="KW-0489">Methyltransferase</keyword>
<accession>A0A132NT34</accession>
<dbReference type="GO" id="GO:0008168">
    <property type="term" value="F:methyltransferase activity"/>
    <property type="evidence" value="ECO:0007669"/>
    <property type="project" value="UniProtKB-KW"/>
</dbReference>
<keyword evidence="2" id="KW-0808">Transferase</keyword>
<dbReference type="GO" id="GO:0032259">
    <property type="term" value="P:methylation"/>
    <property type="evidence" value="ECO:0007669"/>
    <property type="project" value="UniProtKB-KW"/>
</dbReference>
<protein>
    <submittedName>
        <fullName evidence="2">Methyltransferase</fullName>
    </submittedName>
</protein>
<dbReference type="EMBL" id="JXTI01000077">
    <property type="protein sequence ID" value="KWX13254.1"/>
    <property type="molecule type" value="Genomic_DNA"/>
</dbReference>
<comment type="caution">
    <text evidence="2">The sequence shown here is derived from an EMBL/GenBank/DDBJ whole genome shotgun (WGS) entry which is preliminary data.</text>
</comment>
<proteinExistence type="predicted"/>
<evidence type="ECO:0000313" key="3">
    <source>
        <dbReference type="Proteomes" id="UP000070089"/>
    </source>
</evidence>
<gene>
    <name evidence="2" type="ORF">QR46_2774</name>
</gene>
<evidence type="ECO:0000256" key="1">
    <source>
        <dbReference type="SAM" id="SignalP"/>
    </source>
</evidence>
<keyword evidence="1" id="KW-0732">Signal</keyword>
<reference evidence="2 3" key="1">
    <citation type="journal article" date="2015" name="Mol. Biochem. Parasitol.">
        <title>Identification of polymorphic genes for use in assemblage B genotyping assays through comparative genomics of multiple assemblage B Giardia duodenalis isolates.</title>
        <authorList>
            <person name="Wielinga C."/>
            <person name="Thompson R.C."/>
            <person name="Monis P."/>
            <person name="Ryan U."/>
        </authorList>
    </citation>
    <scope>NUCLEOTIDE SEQUENCE [LARGE SCALE GENOMIC DNA]</scope>
    <source>
        <strain evidence="2 3">BAH15c1</strain>
    </source>
</reference>
<feature type="chain" id="PRO_5007800014" evidence="1">
    <location>
        <begin position="18"/>
        <end position="91"/>
    </location>
</feature>